<comment type="caution">
    <text evidence="1">The sequence shown here is derived from an EMBL/GenBank/DDBJ whole genome shotgun (WGS) entry which is preliminary data.</text>
</comment>
<dbReference type="AlphaFoldDB" id="A0AAN6AJ70"/>
<organism evidence="1 2">
    <name type="scientific">Acinetobacter baumannii</name>
    <dbReference type="NCBI Taxonomy" id="470"/>
    <lineage>
        <taxon>Bacteria</taxon>
        <taxon>Pseudomonadati</taxon>
        <taxon>Pseudomonadota</taxon>
        <taxon>Gammaproteobacteria</taxon>
        <taxon>Moraxellales</taxon>
        <taxon>Moraxellaceae</taxon>
        <taxon>Acinetobacter</taxon>
        <taxon>Acinetobacter calcoaceticus/baumannii complex</taxon>
    </lineage>
</organism>
<protein>
    <submittedName>
        <fullName evidence="1">Uncharacterized protein</fullName>
    </submittedName>
</protein>
<evidence type="ECO:0000313" key="1">
    <source>
        <dbReference type="EMBL" id="KQE03627.1"/>
    </source>
</evidence>
<name>A0AAN6AJ70_ACIBA</name>
<proteinExistence type="predicted"/>
<reference evidence="1 2" key="1">
    <citation type="submission" date="2015-10" db="EMBL/GenBank/DDBJ databases">
        <title>The utility of whole genome sequencing in characterizing Acinetobacter epidemiology and analyzing hospital outbreaks.</title>
        <authorList>
            <person name="Ozer E.A."/>
            <person name="Fitzpatrick M.A."/>
            <person name="Hauser A.R."/>
        </authorList>
    </citation>
    <scope>NUCLEOTIDE SEQUENCE [LARGE SCALE GENOMIC DNA]</scope>
    <source>
        <strain evidence="1 2">ABBL072</strain>
    </source>
</reference>
<dbReference type="EMBL" id="LLGC01000179">
    <property type="protein sequence ID" value="KQE03627.1"/>
    <property type="molecule type" value="Genomic_DNA"/>
</dbReference>
<accession>A0AAN6AJ70</accession>
<gene>
    <name evidence="1" type="ORF">APD33_13510</name>
</gene>
<dbReference type="Proteomes" id="UP000051449">
    <property type="component" value="Unassembled WGS sequence"/>
</dbReference>
<evidence type="ECO:0000313" key="2">
    <source>
        <dbReference type="Proteomes" id="UP000051449"/>
    </source>
</evidence>
<sequence>MHTTAMKLDWYWTQPKEKISRLVASQAIKYLTEHSFNSDDAKFYFREFRDGFYYDAQNDLWMLEFAGKTKCLTDGDWVFLSSNTNVIHENPEALPLREVERIALRMITIATD</sequence>
<dbReference type="RefSeq" id="WP_000557530.1">
    <property type="nucleotide sequence ID" value="NZ_CAJHHT010000013.1"/>
</dbReference>